<dbReference type="AlphaFoldDB" id="A0A2P6M8G6"/>
<dbReference type="Gene3D" id="1.20.1560.10">
    <property type="entry name" value="ABC transporter type 1, transmembrane domain"/>
    <property type="match status" value="1"/>
</dbReference>
<feature type="transmembrane region" description="Helical" evidence="7">
    <location>
        <begin position="179"/>
        <end position="199"/>
    </location>
</feature>
<evidence type="ECO:0000256" key="4">
    <source>
        <dbReference type="ARBA" id="ARBA00022840"/>
    </source>
</evidence>
<dbReference type="CDD" id="cd18584">
    <property type="entry name" value="ABC_6TM_AarD_CydD"/>
    <property type="match status" value="1"/>
</dbReference>
<dbReference type="InterPro" id="IPR003439">
    <property type="entry name" value="ABC_transporter-like_ATP-bd"/>
</dbReference>
<evidence type="ECO:0000256" key="3">
    <source>
        <dbReference type="ARBA" id="ARBA00022741"/>
    </source>
</evidence>
<dbReference type="InterPro" id="IPR011527">
    <property type="entry name" value="ABC1_TM_dom"/>
</dbReference>
<feature type="transmembrane region" description="Helical" evidence="7">
    <location>
        <begin position="35"/>
        <end position="54"/>
    </location>
</feature>
<dbReference type="Gene3D" id="3.40.50.300">
    <property type="entry name" value="P-loop containing nucleotide triphosphate hydrolases"/>
    <property type="match status" value="1"/>
</dbReference>
<dbReference type="SUPFAM" id="SSF52540">
    <property type="entry name" value="P-loop containing nucleoside triphosphate hydrolases"/>
    <property type="match status" value="1"/>
</dbReference>
<dbReference type="InterPro" id="IPR003593">
    <property type="entry name" value="AAA+_ATPase"/>
</dbReference>
<dbReference type="GO" id="GO:0140359">
    <property type="term" value="F:ABC-type transporter activity"/>
    <property type="evidence" value="ECO:0007669"/>
    <property type="project" value="InterPro"/>
</dbReference>
<accession>A0A2P6M8G6</accession>
<feature type="transmembrane region" description="Helical" evidence="7">
    <location>
        <begin position="265"/>
        <end position="290"/>
    </location>
</feature>
<evidence type="ECO:0000259" key="8">
    <source>
        <dbReference type="PROSITE" id="PS50893"/>
    </source>
</evidence>
<evidence type="ECO:0000256" key="5">
    <source>
        <dbReference type="ARBA" id="ARBA00022989"/>
    </source>
</evidence>
<dbReference type="EMBL" id="PVLF01000012">
    <property type="protein sequence ID" value="PRH82260.1"/>
    <property type="molecule type" value="Genomic_DNA"/>
</dbReference>
<dbReference type="SUPFAM" id="SSF90123">
    <property type="entry name" value="ABC transporter transmembrane region"/>
    <property type="match status" value="1"/>
</dbReference>
<dbReference type="PANTHER" id="PTHR24221">
    <property type="entry name" value="ATP-BINDING CASSETTE SUB-FAMILY B"/>
    <property type="match status" value="1"/>
</dbReference>
<dbReference type="GO" id="GO:0005886">
    <property type="term" value="C:plasma membrane"/>
    <property type="evidence" value="ECO:0007669"/>
    <property type="project" value="UniProtKB-SubCell"/>
</dbReference>
<dbReference type="Pfam" id="PF00664">
    <property type="entry name" value="ABC_membrane"/>
    <property type="match status" value="1"/>
</dbReference>
<dbReference type="OrthoDB" id="6336411at2"/>
<dbReference type="GO" id="GO:0005524">
    <property type="term" value="F:ATP binding"/>
    <property type="evidence" value="ECO:0007669"/>
    <property type="project" value="UniProtKB-KW"/>
</dbReference>
<dbReference type="PROSITE" id="PS00211">
    <property type="entry name" value="ABC_TRANSPORTER_1"/>
    <property type="match status" value="1"/>
</dbReference>
<evidence type="ECO:0000259" key="9">
    <source>
        <dbReference type="PROSITE" id="PS50929"/>
    </source>
</evidence>
<dbReference type="Proteomes" id="UP000241736">
    <property type="component" value="Unassembled WGS sequence"/>
</dbReference>
<keyword evidence="3" id="KW-0547">Nucleotide-binding</keyword>
<feature type="domain" description="ABC transporter" evidence="8">
    <location>
        <begin position="361"/>
        <end position="562"/>
    </location>
</feature>
<evidence type="ECO:0000256" key="6">
    <source>
        <dbReference type="ARBA" id="ARBA00023136"/>
    </source>
</evidence>
<dbReference type="PANTHER" id="PTHR24221:SF590">
    <property type="entry name" value="COMPONENT LINKED WITH THE ASSEMBLY OF CYTOCHROME' TRANSPORT TRANSMEMBRANE ATP-BINDING PROTEIN ABC TRANSPORTER CYDD-RELATED"/>
    <property type="match status" value="1"/>
</dbReference>
<keyword evidence="5 7" id="KW-1133">Transmembrane helix</keyword>
<dbReference type="CDD" id="cd03228">
    <property type="entry name" value="ABCC_MRP_Like"/>
    <property type="match status" value="1"/>
</dbReference>
<dbReference type="InterPro" id="IPR039421">
    <property type="entry name" value="Type_1_exporter"/>
</dbReference>
<keyword evidence="6 7" id="KW-0472">Membrane</keyword>
<dbReference type="PROSITE" id="PS50893">
    <property type="entry name" value="ABC_TRANSPORTER_2"/>
    <property type="match status" value="1"/>
</dbReference>
<comment type="subcellular location">
    <subcellularLocation>
        <location evidence="1">Cell membrane</location>
        <topology evidence="1">Multi-pass membrane protein</topology>
    </subcellularLocation>
</comment>
<evidence type="ECO:0000256" key="1">
    <source>
        <dbReference type="ARBA" id="ARBA00004651"/>
    </source>
</evidence>
<evidence type="ECO:0000313" key="11">
    <source>
        <dbReference type="Proteomes" id="UP000241736"/>
    </source>
</evidence>
<keyword evidence="2 7" id="KW-0812">Transmembrane</keyword>
<dbReference type="PROSITE" id="PS50929">
    <property type="entry name" value="ABC_TM1F"/>
    <property type="match status" value="1"/>
</dbReference>
<keyword evidence="4" id="KW-0067">ATP-binding</keyword>
<reference evidence="10 11" key="1">
    <citation type="submission" date="2018-03" db="EMBL/GenBank/DDBJ databases">
        <title>Arenimonas caeni sp. nov., isolated from activated sludge.</title>
        <authorList>
            <person name="Liu H."/>
        </authorList>
    </citation>
    <scope>NUCLEOTIDE SEQUENCE [LARGE SCALE GENOMIC DNA]</scope>
    <source>
        <strain evidence="11">z29</strain>
    </source>
</reference>
<dbReference type="RefSeq" id="WP_106990563.1">
    <property type="nucleotide sequence ID" value="NZ_KZ679090.1"/>
</dbReference>
<gene>
    <name evidence="10" type="ORF">C6N40_08385</name>
</gene>
<evidence type="ECO:0000256" key="2">
    <source>
        <dbReference type="ARBA" id="ARBA00022692"/>
    </source>
</evidence>
<dbReference type="GO" id="GO:0016887">
    <property type="term" value="F:ATP hydrolysis activity"/>
    <property type="evidence" value="ECO:0007669"/>
    <property type="project" value="InterPro"/>
</dbReference>
<evidence type="ECO:0000256" key="7">
    <source>
        <dbReference type="SAM" id="Phobius"/>
    </source>
</evidence>
<dbReference type="SMART" id="SM00382">
    <property type="entry name" value="AAA"/>
    <property type="match status" value="1"/>
</dbReference>
<proteinExistence type="predicted"/>
<protein>
    <submittedName>
        <fullName evidence="10">Thiol reductant ABC exporter subunit CydD</fullName>
    </submittedName>
</protein>
<name>A0A2P6M8G6_9GAMM</name>
<dbReference type="InterPro" id="IPR027417">
    <property type="entry name" value="P-loop_NTPase"/>
</dbReference>
<evidence type="ECO:0000313" key="10">
    <source>
        <dbReference type="EMBL" id="PRH82260.1"/>
    </source>
</evidence>
<organism evidence="10 11">
    <name type="scientific">Arenimonas caeni</name>
    <dbReference type="NCBI Taxonomy" id="2058085"/>
    <lineage>
        <taxon>Bacteria</taxon>
        <taxon>Pseudomonadati</taxon>
        <taxon>Pseudomonadota</taxon>
        <taxon>Gammaproteobacteria</taxon>
        <taxon>Lysobacterales</taxon>
        <taxon>Lysobacteraceae</taxon>
        <taxon>Arenimonas</taxon>
    </lineage>
</organism>
<dbReference type="InterPro" id="IPR036640">
    <property type="entry name" value="ABC1_TM_sf"/>
</dbReference>
<feature type="domain" description="ABC transmembrane type-1" evidence="9">
    <location>
        <begin position="161"/>
        <end position="327"/>
    </location>
</feature>
<comment type="caution">
    <text evidence="10">The sequence shown here is derived from an EMBL/GenBank/DDBJ whole genome shotgun (WGS) entry which is preliminary data.</text>
</comment>
<keyword evidence="11" id="KW-1185">Reference proteome</keyword>
<dbReference type="Pfam" id="PF00005">
    <property type="entry name" value="ABC_tran"/>
    <property type="match status" value="1"/>
</dbReference>
<sequence>MSATTEAAVESLAGAPRAAIDARWLDALSRGHRRLLWGVRGGALVALAGVLLLYGNLATVLVSAFTPSGGTPSALTWSGLAAGVVLRLMGGLARDHAGQALSAGVRNEVRSRLIADATRRGPAEMAALGSTAWWAQRHLDQVDALHGYFARYLPAREWARLFPLAVIVVVLSQDWIAGLLLLIAIPLVPLFMVLIGLGTQSVQEAQQAREAQLGAELLQRLETLPWLRRVGALGESASAVGEAAHGHRELVMRVLRVAFLSSSTLELFSALAIGLVALYVGFALLGLVAFGPAASLDAWAGFFLLMLAPEGFLPLRQLAQAYHERGAALAAASSLSALENQAPFAKPSPVTLAGPSDEAALVFDDVHLGYGQPRRTVLEGLSLRLRQGEIVGLAGPSGSGKSTVMALAAGFLSPDAGRVARSDRWAWVPQRVHLFHGDVRANLQLACEDEVDDSKLSAALNAVGLGSACPALPHGLDTVIGEQASGVSGGQAQRIGIARALLSGAPLWLLDEPTAALDDVTRDRLLDQLLPLAREARAAVLIASHDPAVLGRCDSRIDLGDARCAP</sequence>
<dbReference type="InterPro" id="IPR017871">
    <property type="entry name" value="ABC_transporter-like_CS"/>
</dbReference>